<feature type="transmembrane region" description="Helical" evidence="7">
    <location>
        <begin position="323"/>
        <end position="341"/>
    </location>
</feature>
<gene>
    <name evidence="10" type="ORF">PCL_11556</name>
    <name evidence="9" type="ORF">Purlil1_2809</name>
</gene>
<feature type="region of interest" description="Disordered" evidence="6">
    <location>
        <begin position="1"/>
        <end position="89"/>
    </location>
</feature>
<feature type="transmembrane region" description="Helical" evidence="7">
    <location>
        <begin position="600"/>
        <end position="626"/>
    </location>
</feature>
<dbReference type="Pfam" id="PF01490">
    <property type="entry name" value="Aa_trans"/>
    <property type="match status" value="1"/>
</dbReference>
<sequence>MRPQKKSTTGRSAALRPVLRPALFCPVQPRAQQQSWSNTRPDRTDSQSLSAARHARSQESVRGEPYHRADTAPSHCNPPGNSRKNDDVGGAVTLWGERRRARYRECSPAVPPAGSPITMLIGPAIAGEGDPDHRLSVSVPEKELQPTTHQPVNGRDTSISFEEFLYWAKISREDERAADKAFREARGPRTVKSTIKSRFSRADNGMEIDNSPETDQDSSADERITGVSEKEWKRASRALRTASWGAVFYLITTDVLGPFSTPWAFAQMGYGPGIALYTVFGAMAGYSGWILWKGFLGLDSDRYPLVTYGDLYFRIFGQIPRHIVNFMLGLQLLLNVAALILSNGQSISQISQGQNGSNGNGICFVACLAIFMAAGLLVGQIRTLQRFAWIANFAVWINLTIIFICMGVVVHYPPNFKATQSSFGDAFGPGPIKTFAGTPPDGMASGGTGFVASLNGLNQAVYSYGGCMAFVAFMAEMRQPWDFWKGLLCGELFIYCVYLIFGIFVYSFQGQFAFNPVMQGLSSYGFQTATNIMNIITGLIAAALYGNIGFKVVYIEVLEEIFGFPPLTKSKGKIAWAISIPLYWAVAFIVAAAIPQFSYISGLIGAFFILSFTYTFPALVALGFWIRKDAMMPEEKFDPQTRTYNYVDTGFARFKRGFWKRPFFNVFNFFYMLGSLTTTGLGVYSSIEGLIGAFSGNSVATSFGCTPPV</sequence>
<evidence type="ECO:0000313" key="11">
    <source>
        <dbReference type="Proteomes" id="UP000245956"/>
    </source>
</evidence>
<feature type="compositionally biased region" description="Polar residues" evidence="6">
    <location>
        <begin position="1"/>
        <end position="11"/>
    </location>
</feature>
<evidence type="ECO:0000313" key="10">
    <source>
        <dbReference type="EMBL" id="PWI71462.1"/>
    </source>
</evidence>
<evidence type="ECO:0000259" key="8">
    <source>
        <dbReference type="Pfam" id="PF01490"/>
    </source>
</evidence>
<evidence type="ECO:0000313" key="12">
    <source>
        <dbReference type="Proteomes" id="UP001287286"/>
    </source>
</evidence>
<feature type="transmembrane region" description="Helical" evidence="7">
    <location>
        <begin position="390"/>
        <end position="412"/>
    </location>
</feature>
<dbReference type="Proteomes" id="UP001287286">
    <property type="component" value="Unassembled WGS sequence"/>
</dbReference>
<keyword evidence="5 7" id="KW-0472">Membrane</keyword>
<evidence type="ECO:0000256" key="4">
    <source>
        <dbReference type="ARBA" id="ARBA00022989"/>
    </source>
</evidence>
<feature type="compositionally biased region" description="Basic and acidic residues" evidence="6">
    <location>
        <begin position="56"/>
        <end position="70"/>
    </location>
</feature>
<keyword evidence="4 7" id="KW-1133">Transmembrane helix</keyword>
<dbReference type="InterPro" id="IPR013057">
    <property type="entry name" value="AA_transpt_TM"/>
</dbReference>
<dbReference type="GO" id="GO:0016020">
    <property type="term" value="C:membrane"/>
    <property type="evidence" value="ECO:0007669"/>
    <property type="project" value="UniProtKB-SubCell"/>
</dbReference>
<feature type="transmembrane region" description="Helical" evidence="7">
    <location>
        <begin position="532"/>
        <end position="554"/>
    </location>
</feature>
<dbReference type="PANTHER" id="PTHR22950">
    <property type="entry name" value="AMINO ACID TRANSPORTER"/>
    <property type="match status" value="1"/>
</dbReference>
<keyword evidence="12" id="KW-1185">Reference proteome</keyword>
<dbReference type="EMBL" id="JAWRVI010000007">
    <property type="protein sequence ID" value="KAK4092884.1"/>
    <property type="molecule type" value="Genomic_DNA"/>
</dbReference>
<evidence type="ECO:0000256" key="2">
    <source>
        <dbReference type="ARBA" id="ARBA00008066"/>
    </source>
</evidence>
<feature type="compositionally biased region" description="Acidic residues" evidence="6">
    <location>
        <begin position="210"/>
        <end position="219"/>
    </location>
</feature>
<dbReference type="EMBL" id="LCWV01000007">
    <property type="protein sequence ID" value="PWI71462.1"/>
    <property type="molecule type" value="Genomic_DNA"/>
</dbReference>
<evidence type="ECO:0000256" key="3">
    <source>
        <dbReference type="ARBA" id="ARBA00022692"/>
    </source>
</evidence>
<accession>A0A2U3EAE3</accession>
<feature type="transmembrane region" description="Helical" evidence="7">
    <location>
        <begin position="459"/>
        <end position="475"/>
    </location>
</feature>
<evidence type="ECO:0000256" key="6">
    <source>
        <dbReference type="SAM" id="MobiDB-lite"/>
    </source>
</evidence>
<comment type="similarity">
    <text evidence="2">Belongs to the amino acid/polyamine transporter 2 family.</text>
</comment>
<evidence type="ECO:0000256" key="1">
    <source>
        <dbReference type="ARBA" id="ARBA00004141"/>
    </source>
</evidence>
<feature type="transmembrane region" description="Helical" evidence="7">
    <location>
        <begin position="238"/>
        <end position="259"/>
    </location>
</feature>
<protein>
    <submittedName>
        <fullName evidence="10">Transmembrane amino acid transporter family protein</fullName>
    </submittedName>
</protein>
<dbReference type="GO" id="GO:0015179">
    <property type="term" value="F:L-amino acid transmembrane transporter activity"/>
    <property type="evidence" value="ECO:0007669"/>
    <property type="project" value="TreeGrafter"/>
</dbReference>
<comment type="subcellular location">
    <subcellularLocation>
        <location evidence="1">Membrane</location>
        <topology evidence="1">Multi-pass membrane protein</topology>
    </subcellularLocation>
</comment>
<feature type="transmembrane region" description="Helical" evidence="7">
    <location>
        <begin position="487"/>
        <end position="508"/>
    </location>
</feature>
<feature type="compositionally biased region" description="Polar residues" evidence="6">
    <location>
        <begin position="30"/>
        <end position="39"/>
    </location>
</feature>
<reference evidence="10" key="1">
    <citation type="submission" date="2015-05" db="EMBL/GenBank/DDBJ databases">
        <authorList>
            <person name="Wang D.B."/>
            <person name="Wang M."/>
        </authorList>
    </citation>
    <scope>NUCLEOTIDE SEQUENCE</scope>
    <source>
        <strain evidence="10">36-1</strain>
    </source>
</reference>
<evidence type="ECO:0000256" key="7">
    <source>
        <dbReference type="SAM" id="Phobius"/>
    </source>
</evidence>
<feature type="transmembrane region" description="Helical" evidence="7">
    <location>
        <begin position="274"/>
        <end position="292"/>
    </location>
</feature>
<feature type="transmembrane region" description="Helical" evidence="7">
    <location>
        <begin position="574"/>
        <end position="594"/>
    </location>
</feature>
<feature type="transmembrane region" description="Helical" evidence="7">
    <location>
        <begin position="663"/>
        <end position="687"/>
    </location>
</feature>
<proteinExistence type="inferred from homology"/>
<dbReference type="AlphaFoldDB" id="A0A2U3EAE3"/>
<dbReference type="Proteomes" id="UP000245956">
    <property type="component" value="Unassembled WGS sequence"/>
</dbReference>
<evidence type="ECO:0000256" key="5">
    <source>
        <dbReference type="ARBA" id="ARBA00023136"/>
    </source>
</evidence>
<name>A0A2U3EAE3_PURLI</name>
<feature type="domain" description="Amino acid transporter transmembrane" evidence="8">
    <location>
        <begin position="241"/>
        <end position="622"/>
    </location>
</feature>
<dbReference type="PANTHER" id="PTHR22950:SF461">
    <property type="entry name" value="AMINO ACID TRANSPORTER TRANSMEMBRANE DOMAIN-CONTAINING PROTEIN"/>
    <property type="match status" value="1"/>
</dbReference>
<organism evidence="10 11">
    <name type="scientific">Purpureocillium lilacinum</name>
    <name type="common">Paecilomyces lilacinus</name>
    <dbReference type="NCBI Taxonomy" id="33203"/>
    <lineage>
        <taxon>Eukaryota</taxon>
        <taxon>Fungi</taxon>
        <taxon>Dikarya</taxon>
        <taxon>Ascomycota</taxon>
        <taxon>Pezizomycotina</taxon>
        <taxon>Sordariomycetes</taxon>
        <taxon>Hypocreomycetidae</taxon>
        <taxon>Hypocreales</taxon>
        <taxon>Ophiocordycipitaceae</taxon>
        <taxon>Purpureocillium</taxon>
    </lineage>
</organism>
<comment type="caution">
    <text evidence="10">The sequence shown here is derived from an EMBL/GenBank/DDBJ whole genome shotgun (WGS) entry which is preliminary data.</text>
</comment>
<keyword evidence="3 7" id="KW-0812">Transmembrane</keyword>
<feature type="region of interest" description="Disordered" evidence="6">
    <location>
        <begin position="204"/>
        <end position="226"/>
    </location>
</feature>
<reference evidence="9" key="3">
    <citation type="submission" date="2023-11" db="EMBL/GenBank/DDBJ databases">
        <authorList>
            <person name="Beijen E."/>
            <person name="Ohm R.A."/>
        </authorList>
    </citation>
    <scope>NUCLEOTIDE SEQUENCE</scope>
    <source>
        <strain evidence="9">CBS 150709</strain>
    </source>
</reference>
<evidence type="ECO:0000313" key="9">
    <source>
        <dbReference type="EMBL" id="KAK4092884.1"/>
    </source>
</evidence>
<reference evidence="9 12" key="4">
    <citation type="journal article" date="2024" name="Microbiol. Resour. Announc.">
        <title>Genome annotations for the ascomycete fungi Trichoderma harzianum, Trichoderma aggressivum, and Purpureocillium lilacinum.</title>
        <authorList>
            <person name="Beijen E.P.W."/>
            <person name="Ohm R.A."/>
        </authorList>
    </citation>
    <scope>NUCLEOTIDE SEQUENCE [LARGE SCALE GENOMIC DNA]</scope>
    <source>
        <strain evidence="9 12">CBS 150709</strain>
    </source>
</reference>
<feature type="transmembrane region" description="Helical" evidence="7">
    <location>
        <begin position="361"/>
        <end position="378"/>
    </location>
</feature>
<reference evidence="10 11" key="2">
    <citation type="journal article" date="2016" name="Front. Microbiol.">
        <title>Genome and transcriptome sequences reveal the specific parasitism of the nematophagous Purpureocillium lilacinum 36-1.</title>
        <authorList>
            <person name="Xie J."/>
            <person name="Li S."/>
            <person name="Mo C."/>
            <person name="Xiao X."/>
            <person name="Peng D."/>
            <person name="Wang G."/>
            <person name="Xiao Y."/>
        </authorList>
    </citation>
    <scope>NUCLEOTIDE SEQUENCE [LARGE SCALE GENOMIC DNA]</scope>
    <source>
        <strain evidence="10 11">36-1</strain>
    </source>
</reference>